<accession>A0A5B6W712</accession>
<dbReference type="InterPro" id="IPR043128">
    <property type="entry name" value="Rev_trsase/Diguanyl_cyclase"/>
</dbReference>
<dbReference type="Gene3D" id="3.10.10.10">
    <property type="entry name" value="HIV Type 1 Reverse Transcriptase, subunit A, domain 1"/>
    <property type="match status" value="1"/>
</dbReference>
<dbReference type="Proteomes" id="UP000325315">
    <property type="component" value="Unassembled WGS sequence"/>
</dbReference>
<protein>
    <submittedName>
        <fullName evidence="2">Reverse transcriptase</fullName>
    </submittedName>
</protein>
<evidence type="ECO:0000313" key="2">
    <source>
        <dbReference type="EMBL" id="KAA3476887.1"/>
    </source>
</evidence>
<dbReference type="InterPro" id="IPR053134">
    <property type="entry name" value="RNA-dir_DNA_polymerase"/>
</dbReference>
<gene>
    <name evidence="2" type="ORF">EPI10_010820</name>
</gene>
<keyword evidence="3" id="KW-1185">Reference proteome</keyword>
<keyword evidence="2" id="KW-0548">Nucleotidyltransferase</keyword>
<keyword evidence="2" id="KW-0695">RNA-directed DNA polymerase</keyword>
<sequence length="160" mass="18307">MVFEICESSSEIGTLLVSTVQKNDIEKLVNEMLDVSIIRDSISVFASPIRLCVDYCQLNQVTIKDKFSIPFIEDLLDELFVLVFFDDILDYLNSLDTHLMHLEIVFEVLMSHKLFVKLSKCVFLAQEVEYLGHIISAKKTIMDTGKVQCMVNWPPPNSVK</sequence>
<dbReference type="Gene3D" id="3.30.70.270">
    <property type="match status" value="2"/>
</dbReference>
<dbReference type="GO" id="GO:0003964">
    <property type="term" value="F:RNA-directed DNA polymerase activity"/>
    <property type="evidence" value="ECO:0007669"/>
    <property type="project" value="UniProtKB-KW"/>
</dbReference>
<dbReference type="PANTHER" id="PTHR24559:SF450">
    <property type="entry name" value="RNA-DIRECTED DNA POLYMERASE HOMOLOG"/>
    <property type="match status" value="1"/>
</dbReference>
<reference evidence="3" key="1">
    <citation type="journal article" date="2019" name="Plant Biotechnol. J.">
        <title>Genome sequencing of the Australian wild diploid species Gossypium australe highlights disease resistance and delayed gland morphogenesis.</title>
        <authorList>
            <person name="Cai Y."/>
            <person name="Cai X."/>
            <person name="Wang Q."/>
            <person name="Wang P."/>
            <person name="Zhang Y."/>
            <person name="Cai C."/>
            <person name="Xu Y."/>
            <person name="Wang K."/>
            <person name="Zhou Z."/>
            <person name="Wang C."/>
            <person name="Geng S."/>
            <person name="Li B."/>
            <person name="Dong Q."/>
            <person name="Hou Y."/>
            <person name="Wang H."/>
            <person name="Ai P."/>
            <person name="Liu Z."/>
            <person name="Yi F."/>
            <person name="Sun M."/>
            <person name="An G."/>
            <person name="Cheng J."/>
            <person name="Zhang Y."/>
            <person name="Shi Q."/>
            <person name="Xie Y."/>
            <person name="Shi X."/>
            <person name="Chang Y."/>
            <person name="Huang F."/>
            <person name="Chen Y."/>
            <person name="Hong S."/>
            <person name="Mi L."/>
            <person name="Sun Q."/>
            <person name="Zhang L."/>
            <person name="Zhou B."/>
            <person name="Peng R."/>
            <person name="Zhang X."/>
            <person name="Liu F."/>
        </authorList>
    </citation>
    <scope>NUCLEOTIDE SEQUENCE [LARGE SCALE GENOMIC DNA]</scope>
    <source>
        <strain evidence="3">cv. PA1801</strain>
    </source>
</reference>
<dbReference type="Pfam" id="PF00078">
    <property type="entry name" value="RVT_1"/>
    <property type="match status" value="1"/>
</dbReference>
<dbReference type="EMBL" id="SMMG02000004">
    <property type="protein sequence ID" value="KAA3476887.1"/>
    <property type="molecule type" value="Genomic_DNA"/>
</dbReference>
<dbReference type="PANTHER" id="PTHR24559">
    <property type="entry name" value="TRANSPOSON TY3-I GAG-POL POLYPROTEIN"/>
    <property type="match status" value="1"/>
</dbReference>
<dbReference type="InterPro" id="IPR000477">
    <property type="entry name" value="RT_dom"/>
</dbReference>
<feature type="domain" description="Reverse transcriptase" evidence="1">
    <location>
        <begin position="71"/>
        <end position="135"/>
    </location>
</feature>
<evidence type="ECO:0000259" key="1">
    <source>
        <dbReference type="Pfam" id="PF00078"/>
    </source>
</evidence>
<organism evidence="2 3">
    <name type="scientific">Gossypium australe</name>
    <dbReference type="NCBI Taxonomy" id="47621"/>
    <lineage>
        <taxon>Eukaryota</taxon>
        <taxon>Viridiplantae</taxon>
        <taxon>Streptophyta</taxon>
        <taxon>Embryophyta</taxon>
        <taxon>Tracheophyta</taxon>
        <taxon>Spermatophyta</taxon>
        <taxon>Magnoliopsida</taxon>
        <taxon>eudicotyledons</taxon>
        <taxon>Gunneridae</taxon>
        <taxon>Pentapetalae</taxon>
        <taxon>rosids</taxon>
        <taxon>malvids</taxon>
        <taxon>Malvales</taxon>
        <taxon>Malvaceae</taxon>
        <taxon>Malvoideae</taxon>
        <taxon>Gossypium</taxon>
    </lineage>
</organism>
<dbReference type="InterPro" id="IPR043502">
    <property type="entry name" value="DNA/RNA_pol_sf"/>
</dbReference>
<keyword evidence="2" id="KW-0808">Transferase</keyword>
<dbReference type="SUPFAM" id="SSF56672">
    <property type="entry name" value="DNA/RNA polymerases"/>
    <property type="match status" value="1"/>
</dbReference>
<comment type="caution">
    <text evidence="2">The sequence shown here is derived from an EMBL/GenBank/DDBJ whole genome shotgun (WGS) entry which is preliminary data.</text>
</comment>
<dbReference type="OrthoDB" id="7439943at2759"/>
<proteinExistence type="predicted"/>
<evidence type="ECO:0000313" key="3">
    <source>
        <dbReference type="Proteomes" id="UP000325315"/>
    </source>
</evidence>
<name>A0A5B6W712_9ROSI</name>
<dbReference type="AlphaFoldDB" id="A0A5B6W712"/>